<dbReference type="RefSeq" id="YP_009800916.1">
    <property type="nucleotide sequence ID" value="NC_047960.1"/>
</dbReference>
<dbReference type="Proteomes" id="UP000247217">
    <property type="component" value="Segment"/>
</dbReference>
<accession>A0A2S1GS97</accession>
<proteinExistence type="predicted"/>
<sequence length="48" mass="5514">MITYYDNNGGMYRIAGGVRKYNKVNGTWEPCYSVSPEDLSGMQYRISK</sequence>
<dbReference type="GeneID" id="54991421"/>
<name>A0A2S1GS97_9CAUD</name>
<evidence type="ECO:0000313" key="1">
    <source>
        <dbReference type="EMBL" id="AWD92280.1"/>
    </source>
</evidence>
<reference evidence="1" key="1">
    <citation type="submission" date="2018-03" db="EMBL/GenBank/DDBJ databases">
        <title>Complete genome sequence analysis of Enterobacteria phage IME347.</title>
        <authorList>
            <person name="Li P."/>
            <person name="Wang J."/>
            <person name="Tong Y."/>
        </authorList>
    </citation>
    <scope>NUCLEOTIDE SEQUENCE [LARGE SCALE GENOMIC DNA]</scope>
</reference>
<keyword evidence="2" id="KW-1185">Reference proteome</keyword>
<evidence type="ECO:0000313" key="2">
    <source>
        <dbReference type="Proteomes" id="UP000247217"/>
    </source>
</evidence>
<organism evidence="1">
    <name type="scientific">Escherichia phage vB_EcoS_IME347</name>
    <dbReference type="NCBI Taxonomy" id="2496546"/>
    <lineage>
        <taxon>Viruses</taxon>
        <taxon>Duplodnaviria</taxon>
        <taxon>Heunggongvirae</taxon>
        <taxon>Uroviricota</taxon>
        <taxon>Caudoviricetes</taxon>
        <taxon>Drexlerviridae</taxon>
        <taxon>Tunavirinae</taxon>
        <taxon>Badaguanvirus</taxon>
        <taxon>Badaguanvirus IME347</taxon>
    </lineage>
</organism>
<protein>
    <submittedName>
        <fullName evidence="1">Uncharacterized protein</fullName>
    </submittedName>
</protein>
<dbReference type="EMBL" id="MH051918">
    <property type="protein sequence ID" value="AWD92280.1"/>
    <property type="molecule type" value="Genomic_DNA"/>
</dbReference>
<dbReference type="KEGG" id="vg:54991421"/>